<keyword evidence="2" id="KW-1133">Transmembrane helix</keyword>
<keyword evidence="2" id="KW-0472">Membrane</keyword>
<evidence type="ECO:0000256" key="1">
    <source>
        <dbReference type="SAM" id="MobiDB-lite"/>
    </source>
</evidence>
<proteinExistence type="predicted"/>
<dbReference type="InterPro" id="IPR039076">
    <property type="entry name" value="DivIC"/>
</dbReference>
<organism evidence="3 4">
    <name type="scientific">Lactococcus nasutitermitis</name>
    <dbReference type="NCBI Taxonomy" id="1652957"/>
    <lineage>
        <taxon>Bacteria</taxon>
        <taxon>Bacillati</taxon>
        <taxon>Bacillota</taxon>
        <taxon>Bacilli</taxon>
        <taxon>Lactobacillales</taxon>
        <taxon>Streptococcaceae</taxon>
        <taxon>Lactococcus</taxon>
    </lineage>
</organism>
<accession>A0ABV9JB44</accession>
<dbReference type="PANTHER" id="PTHR40027">
    <property type="entry name" value="CELL DIVISION PROTEIN DIVIC"/>
    <property type="match status" value="1"/>
</dbReference>
<dbReference type="EMBL" id="JBHSGD010000002">
    <property type="protein sequence ID" value="MFC4651656.1"/>
    <property type="molecule type" value="Genomic_DNA"/>
</dbReference>
<feature type="region of interest" description="Disordered" evidence="1">
    <location>
        <begin position="99"/>
        <end position="123"/>
    </location>
</feature>
<dbReference type="Proteomes" id="UP001595987">
    <property type="component" value="Unassembled WGS sequence"/>
</dbReference>
<dbReference type="RefSeq" id="WP_213536594.1">
    <property type="nucleotide sequence ID" value="NZ_BOVQ01000008.1"/>
</dbReference>
<evidence type="ECO:0000256" key="2">
    <source>
        <dbReference type="SAM" id="Phobius"/>
    </source>
</evidence>
<feature type="compositionally biased region" description="Polar residues" evidence="1">
    <location>
        <begin position="102"/>
        <end position="123"/>
    </location>
</feature>
<comment type="caution">
    <text evidence="3">The sequence shown here is derived from an EMBL/GenBank/DDBJ whole genome shotgun (WGS) entry which is preliminary data.</text>
</comment>
<feature type="transmembrane region" description="Helical" evidence="2">
    <location>
        <begin position="30"/>
        <end position="50"/>
    </location>
</feature>
<dbReference type="PANTHER" id="PTHR40027:SF1">
    <property type="entry name" value="CELL DIVISION PROTEIN DIVIC"/>
    <property type="match status" value="1"/>
</dbReference>
<dbReference type="InterPro" id="IPR007060">
    <property type="entry name" value="FtsL/DivIC"/>
</dbReference>
<dbReference type="Pfam" id="PF04977">
    <property type="entry name" value="DivIC"/>
    <property type="match status" value="1"/>
</dbReference>
<protein>
    <submittedName>
        <fullName evidence="3">Septum formation initiator family protein</fullName>
    </submittedName>
</protein>
<reference evidence="4" key="1">
    <citation type="journal article" date="2019" name="Int. J. Syst. Evol. Microbiol.">
        <title>The Global Catalogue of Microorganisms (GCM) 10K type strain sequencing project: providing services to taxonomists for standard genome sequencing and annotation.</title>
        <authorList>
            <consortium name="The Broad Institute Genomics Platform"/>
            <consortium name="The Broad Institute Genome Sequencing Center for Infectious Disease"/>
            <person name="Wu L."/>
            <person name="Ma J."/>
        </authorList>
    </citation>
    <scope>NUCLEOTIDE SEQUENCE [LARGE SCALE GENOMIC DNA]</scope>
    <source>
        <strain evidence="4">CCUG 63287</strain>
    </source>
</reference>
<keyword evidence="4" id="KW-1185">Reference proteome</keyword>
<evidence type="ECO:0000313" key="3">
    <source>
        <dbReference type="EMBL" id="MFC4651656.1"/>
    </source>
</evidence>
<name>A0ABV9JB44_9LACT</name>
<evidence type="ECO:0000313" key="4">
    <source>
        <dbReference type="Proteomes" id="UP001595987"/>
    </source>
</evidence>
<sequence>MTKQVIRLENDFTNEKLRQKTEQQAPKRRHLGLILVVAMILFSLASISLVRSYQNLQKQLVLEQKTIKQHDSMTQKVTSQSQEIQKLQDPNFLQKYARTTDDYSQSGEKIFTTPSSKGTGANP</sequence>
<gene>
    <name evidence="3" type="ORF">ACFO26_01860</name>
</gene>
<keyword evidence="2" id="KW-0812">Transmembrane</keyword>